<evidence type="ECO:0008006" key="4">
    <source>
        <dbReference type="Google" id="ProtNLM"/>
    </source>
</evidence>
<dbReference type="InterPro" id="IPR006311">
    <property type="entry name" value="TAT_signal"/>
</dbReference>
<evidence type="ECO:0000313" key="3">
    <source>
        <dbReference type="Proteomes" id="UP000572680"/>
    </source>
</evidence>
<dbReference type="RefSeq" id="WP_182843067.1">
    <property type="nucleotide sequence ID" value="NZ_BAAALP010000022.1"/>
</dbReference>
<sequence>MNRTTRSLLKAAVLAPAAVLLAVGAAPAHAEVADGLSQRALAPVQAHQAAAADCVSGLMSRAMDGTGLRTRGGAARCPVEEITSLAGLDRVTGLTGTVEPPLRAGGNHRRAGTDGVDRLVNDLEGTVRAPLPREASDVLTETKAMLPEAKAMLPEARGVLSEARGALSENEQGMRRANPPVPGGDALGSVADTVNPAVTDLVNPVLHDLGPGRSAPANGRVAGPEPLRQLLGGLLGEPPHSVSIDSRRRLANDPINDITGSLTAPVTSQINNAVGGGNPALPALPVPGLPGLPGLPGQG</sequence>
<name>A0A7W3LMA0_ACTNM</name>
<reference evidence="2 3" key="1">
    <citation type="submission" date="2020-08" db="EMBL/GenBank/DDBJ databases">
        <title>Genomic Encyclopedia of Type Strains, Phase IV (KMG-IV): sequencing the most valuable type-strain genomes for metagenomic binning, comparative biology and taxonomic classification.</title>
        <authorList>
            <person name="Goeker M."/>
        </authorList>
    </citation>
    <scope>NUCLEOTIDE SEQUENCE [LARGE SCALE GENOMIC DNA]</scope>
    <source>
        <strain evidence="2 3">DSM 44197</strain>
    </source>
</reference>
<protein>
    <recommendedName>
        <fullName evidence="4">Secreted protein</fullName>
    </recommendedName>
</protein>
<feature type="chain" id="PRO_5031265450" description="Secreted protein" evidence="1">
    <location>
        <begin position="31"/>
        <end position="299"/>
    </location>
</feature>
<keyword evidence="3" id="KW-1185">Reference proteome</keyword>
<organism evidence="2 3">
    <name type="scientific">Actinomadura namibiensis</name>
    <dbReference type="NCBI Taxonomy" id="182080"/>
    <lineage>
        <taxon>Bacteria</taxon>
        <taxon>Bacillati</taxon>
        <taxon>Actinomycetota</taxon>
        <taxon>Actinomycetes</taxon>
        <taxon>Streptosporangiales</taxon>
        <taxon>Thermomonosporaceae</taxon>
        <taxon>Actinomadura</taxon>
    </lineage>
</organism>
<gene>
    <name evidence="2" type="ORF">HNR61_002320</name>
</gene>
<evidence type="ECO:0000256" key="1">
    <source>
        <dbReference type="SAM" id="SignalP"/>
    </source>
</evidence>
<accession>A0A7W3LMA0</accession>
<dbReference type="Proteomes" id="UP000572680">
    <property type="component" value="Unassembled WGS sequence"/>
</dbReference>
<evidence type="ECO:0000313" key="2">
    <source>
        <dbReference type="EMBL" id="MBA8950707.1"/>
    </source>
</evidence>
<dbReference type="PROSITE" id="PS51318">
    <property type="entry name" value="TAT"/>
    <property type="match status" value="1"/>
</dbReference>
<keyword evidence="1" id="KW-0732">Signal</keyword>
<comment type="caution">
    <text evidence="2">The sequence shown here is derived from an EMBL/GenBank/DDBJ whole genome shotgun (WGS) entry which is preliminary data.</text>
</comment>
<proteinExistence type="predicted"/>
<dbReference type="EMBL" id="JACJIA010000002">
    <property type="protein sequence ID" value="MBA8950707.1"/>
    <property type="molecule type" value="Genomic_DNA"/>
</dbReference>
<feature type="signal peptide" evidence="1">
    <location>
        <begin position="1"/>
        <end position="30"/>
    </location>
</feature>
<dbReference type="AlphaFoldDB" id="A0A7W3LMA0"/>